<evidence type="ECO:0000256" key="4">
    <source>
        <dbReference type="SAM" id="MobiDB-lite"/>
    </source>
</evidence>
<feature type="compositionally biased region" description="Polar residues" evidence="4">
    <location>
        <begin position="681"/>
        <end position="696"/>
    </location>
</feature>
<dbReference type="Proteomes" id="UP000479190">
    <property type="component" value="Unassembled WGS sequence"/>
</dbReference>
<feature type="compositionally biased region" description="Polar residues" evidence="4">
    <location>
        <begin position="180"/>
        <end position="200"/>
    </location>
</feature>
<feature type="repeat" description="ANK" evidence="3">
    <location>
        <begin position="398"/>
        <end position="424"/>
    </location>
</feature>
<keyword evidence="1" id="KW-0677">Repeat</keyword>
<dbReference type="Pfam" id="PF12796">
    <property type="entry name" value="Ank_2"/>
    <property type="match status" value="1"/>
</dbReference>
<dbReference type="PANTHER" id="PTHR24198">
    <property type="entry name" value="ANKYRIN REPEAT AND PROTEIN KINASE DOMAIN-CONTAINING PROTEIN"/>
    <property type="match status" value="1"/>
</dbReference>
<evidence type="ECO:0000313" key="6">
    <source>
        <dbReference type="Proteomes" id="UP000479190"/>
    </source>
</evidence>
<dbReference type="InterPro" id="IPR036770">
    <property type="entry name" value="Ankyrin_rpt-contain_sf"/>
</dbReference>
<feature type="compositionally biased region" description="Low complexity" evidence="4">
    <location>
        <begin position="201"/>
        <end position="213"/>
    </location>
</feature>
<protein>
    <submittedName>
        <fullName evidence="5">Uncharacterized protein</fullName>
    </submittedName>
</protein>
<evidence type="ECO:0000256" key="3">
    <source>
        <dbReference type="PROSITE-ProRule" id="PRU00023"/>
    </source>
</evidence>
<accession>A0A6H5I662</accession>
<dbReference type="PROSITE" id="PS50088">
    <property type="entry name" value="ANK_REPEAT"/>
    <property type="match status" value="2"/>
</dbReference>
<feature type="region of interest" description="Disordered" evidence="4">
    <location>
        <begin position="152"/>
        <end position="213"/>
    </location>
</feature>
<keyword evidence="2 3" id="KW-0040">ANK repeat</keyword>
<evidence type="ECO:0000256" key="2">
    <source>
        <dbReference type="ARBA" id="ARBA00023043"/>
    </source>
</evidence>
<name>A0A6H5I662_9HYME</name>
<keyword evidence="6" id="KW-1185">Reference proteome</keyword>
<feature type="region of interest" description="Disordered" evidence="4">
    <location>
        <begin position="675"/>
        <end position="696"/>
    </location>
</feature>
<feature type="non-terminal residue" evidence="5">
    <location>
        <position position="723"/>
    </location>
</feature>
<evidence type="ECO:0000313" key="5">
    <source>
        <dbReference type="EMBL" id="CAB0032071.1"/>
    </source>
</evidence>
<dbReference type="PROSITE" id="PS50297">
    <property type="entry name" value="ANK_REP_REGION"/>
    <property type="match status" value="2"/>
</dbReference>
<dbReference type="OrthoDB" id="194358at2759"/>
<proteinExistence type="predicted"/>
<dbReference type="EMBL" id="CADCXV010000663">
    <property type="protein sequence ID" value="CAB0032071.1"/>
    <property type="molecule type" value="Genomic_DNA"/>
</dbReference>
<dbReference type="SMART" id="SM00248">
    <property type="entry name" value="ANK"/>
    <property type="match status" value="4"/>
</dbReference>
<sequence length="723" mass="82284">MMTTKKTTTMCCNVFVCAEPNIFITIVAISWLCWQYGPLSGTNTLKNEWVVYFQYHQVEEITFENNQNGIHVPDACDLPHVEYTLNRSQYSTIKRKTLKQQYHSLRLMIPRYLKTSTACLSSNGQKDPSQMILLHQIRTGSMQPIRQPLSVYGQVSQQPQQPSPSQQTQQPQKTHLFLDQRSQVQGGPQQTPSPHSMQPSPGQQTQQPQQTQLGLCQVSQVQGGPQQTPSQHSVGFFGIGFSSFLRVTDHVSVTSVTRVFVGNFFSGSGSKSTVLKNKKLFDVNYTDESGYTHFHAACQFSCEEAVRSFLENGQDPNCILTETGNSALYFAVISEEPDNDIVEPLLRAGADPNLANKEGFTPLHILSLQDWDCEMLEQFLRINDELNQLVQVDTRNKLGDTPIHLALKHSDQKKKFEMLLRTGAIRIVIAAKLHAEKHTQLLRLRYNCDVCSALDQNYIIRNFSIIEANDRYNNLNNLFEILLTDETTINLYKDTIDFFKNTITYEDLNEILTKSTNTLFPSSNLTRNINENTQQNTPNKEIANMTINEILDKIITTTDYFRTYWLKTVTPAGFSVFGLSKRTNNCCESFNSLLSRDLEKRPVPNDFCRKSACRAPNVKYGRREQRHSTLLIYARIAIFGTRENNLTLLFEIYKKYDNSDSVNRFLVKSTNEITPADSRSHQPITTSSRPGSEVTAATSDPRFLIIVPQRNPPNHHILTRLFS</sequence>
<dbReference type="Gene3D" id="1.25.40.20">
    <property type="entry name" value="Ankyrin repeat-containing domain"/>
    <property type="match status" value="1"/>
</dbReference>
<evidence type="ECO:0000256" key="1">
    <source>
        <dbReference type="ARBA" id="ARBA00022737"/>
    </source>
</evidence>
<gene>
    <name evidence="5" type="ORF">TBRA_LOCUS4022</name>
</gene>
<dbReference type="SUPFAM" id="SSF48403">
    <property type="entry name" value="Ankyrin repeat"/>
    <property type="match status" value="1"/>
</dbReference>
<dbReference type="InterPro" id="IPR002110">
    <property type="entry name" value="Ankyrin_rpt"/>
</dbReference>
<dbReference type="PANTHER" id="PTHR24198:SF165">
    <property type="entry name" value="ANKYRIN REPEAT-CONTAINING PROTEIN-RELATED"/>
    <property type="match status" value="1"/>
</dbReference>
<feature type="compositionally biased region" description="Low complexity" evidence="4">
    <location>
        <begin position="154"/>
        <end position="172"/>
    </location>
</feature>
<feature type="repeat" description="ANK" evidence="3">
    <location>
        <begin position="323"/>
        <end position="357"/>
    </location>
</feature>
<reference evidence="5 6" key="1">
    <citation type="submission" date="2020-02" db="EMBL/GenBank/DDBJ databases">
        <authorList>
            <person name="Ferguson B K."/>
        </authorList>
    </citation>
    <scope>NUCLEOTIDE SEQUENCE [LARGE SCALE GENOMIC DNA]</scope>
</reference>
<dbReference type="AlphaFoldDB" id="A0A6H5I662"/>
<organism evidence="5 6">
    <name type="scientific">Trichogramma brassicae</name>
    <dbReference type="NCBI Taxonomy" id="86971"/>
    <lineage>
        <taxon>Eukaryota</taxon>
        <taxon>Metazoa</taxon>
        <taxon>Ecdysozoa</taxon>
        <taxon>Arthropoda</taxon>
        <taxon>Hexapoda</taxon>
        <taxon>Insecta</taxon>
        <taxon>Pterygota</taxon>
        <taxon>Neoptera</taxon>
        <taxon>Endopterygota</taxon>
        <taxon>Hymenoptera</taxon>
        <taxon>Apocrita</taxon>
        <taxon>Proctotrupomorpha</taxon>
        <taxon>Chalcidoidea</taxon>
        <taxon>Trichogrammatidae</taxon>
        <taxon>Trichogramma</taxon>
    </lineage>
</organism>